<evidence type="ECO:0000256" key="6">
    <source>
        <dbReference type="ARBA" id="ARBA00023136"/>
    </source>
</evidence>
<dbReference type="Proteomes" id="UP000626370">
    <property type="component" value="Unassembled WGS sequence"/>
</dbReference>
<dbReference type="Pfam" id="PF03773">
    <property type="entry name" value="ArsP_1"/>
    <property type="match status" value="1"/>
</dbReference>
<sequence>MMFSKANSCTIVHMCVYYDPDSTLRREIILDIEKLMVALNEFIHVGGGLVLIIAVVSVLTGLMREYVPQDKLQKKINKHEKWGTVLGAGFGMLTPFCSAAVVPVTMGMASMGVSLGTVLSFLISAPLCNFIVLAMIYAMFGLKITAVYLALTFSAAVIGGWIISKSPWKNEIKRGDELEDAKQVSSCSTSNCAPANLNEGIAACQSVAQEPSTNVCATVSMSCDSSAALDMDKVQPARMRRAMQTAVALFKRIVPYVLLGALISGLSAAYLPAELVEKYVGGDDLSAIIIAAVIGVPLYLRIEMAIPLLKVLIMKGMGLGPALALIIGGTGASLPEIALVSSVLKKKAVFAFVTIVLITAVLGGIIFQYVI</sequence>
<gene>
    <name evidence="8" type="ORF">GCM10011501_23630</name>
</gene>
<comment type="caution">
    <text evidence="8">The sequence shown here is derived from an EMBL/GenBank/DDBJ whole genome shotgun (WGS) entry which is preliminary data.</text>
</comment>
<evidence type="ECO:0000256" key="4">
    <source>
        <dbReference type="ARBA" id="ARBA00022692"/>
    </source>
</evidence>
<dbReference type="PANTHER" id="PTHR42775">
    <property type="entry name" value="PERMEASE RV2963-RELATED"/>
    <property type="match status" value="1"/>
</dbReference>
<accession>A0ABQ3IVV2</accession>
<feature type="transmembrane region" description="Helical" evidence="7">
    <location>
        <begin position="322"/>
        <end position="344"/>
    </location>
</feature>
<feature type="transmembrane region" description="Helical" evidence="7">
    <location>
        <begin position="42"/>
        <end position="62"/>
    </location>
</feature>
<feature type="transmembrane region" description="Helical" evidence="7">
    <location>
        <begin position="118"/>
        <end position="140"/>
    </location>
</feature>
<dbReference type="InterPro" id="IPR005524">
    <property type="entry name" value="DUF318"/>
</dbReference>
<name>A0ABQ3IVV2_9GAMM</name>
<comment type="subcellular location">
    <subcellularLocation>
        <location evidence="1">Cell membrane</location>
        <topology evidence="1">Multi-pass membrane protein</topology>
    </subcellularLocation>
</comment>
<protein>
    <submittedName>
        <fullName evidence="8">Membrane protein</fullName>
    </submittedName>
</protein>
<comment type="similarity">
    <text evidence="2">Belongs to the UPF0718 family.</text>
</comment>
<keyword evidence="6 7" id="KW-0472">Membrane</keyword>
<feature type="transmembrane region" description="Helical" evidence="7">
    <location>
        <begin position="285"/>
        <end position="302"/>
    </location>
</feature>
<evidence type="ECO:0000256" key="1">
    <source>
        <dbReference type="ARBA" id="ARBA00004651"/>
    </source>
</evidence>
<proteinExistence type="inferred from homology"/>
<dbReference type="RefSeq" id="WP_229817263.1">
    <property type="nucleotide sequence ID" value="NZ_BNAH01000009.1"/>
</dbReference>
<feature type="transmembrane region" description="Helical" evidence="7">
    <location>
        <begin position="146"/>
        <end position="164"/>
    </location>
</feature>
<dbReference type="EMBL" id="BNAH01000009">
    <property type="protein sequence ID" value="GHE93515.1"/>
    <property type="molecule type" value="Genomic_DNA"/>
</dbReference>
<feature type="transmembrane region" description="Helical" evidence="7">
    <location>
        <begin position="82"/>
        <end position="106"/>
    </location>
</feature>
<organism evidence="8 9">
    <name type="scientific">Thalassotalea profundi</name>
    <dbReference type="NCBI Taxonomy" id="2036687"/>
    <lineage>
        <taxon>Bacteria</taxon>
        <taxon>Pseudomonadati</taxon>
        <taxon>Pseudomonadota</taxon>
        <taxon>Gammaproteobacteria</taxon>
        <taxon>Alteromonadales</taxon>
        <taxon>Colwelliaceae</taxon>
        <taxon>Thalassotalea</taxon>
    </lineage>
</organism>
<evidence type="ECO:0000256" key="3">
    <source>
        <dbReference type="ARBA" id="ARBA00022475"/>
    </source>
</evidence>
<keyword evidence="4 7" id="KW-0812">Transmembrane</keyword>
<keyword evidence="9" id="KW-1185">Reference proteome</keyword>
<dbReference type="PANTHER" id="PTHR42775:SF2">
    <property type="entry name" value="PERMEASE"/>
    <property type="match status" value="1"/>
</dbReference>
<dbReference type="InterPro" id="IPR053166">
    <property type="entry name" value="UPF0718_permease"/>
</dbReference>
<keyword evidence="5 7" id="KW-1133">Transmembrane helix</keyword>
<feature type="transmembrane region" description="Helical" evidence="7">
    <location>
        <begin position="350"/>
        <end position="370"/>
    </location>
</feature>
<evidence type="ECO:0000313" key="8">
    <source>
        <dbReference type="EMBL" id="GHE93515.1"/>
    </source>
</evidence>
<evidence type="ECO:0000256" key="2">
    <source>
        <dbReference type="ARBA" id="ARBA00006386"/>
    </source>
</evidence>
<reference evidence="9" key="1">
    <citation type="journal article" date="2019" name="Int. J. Syst. Evol. Microbiol.">
        <title>The Global Catalogue of Microorganisms (GCM) 10K type strain sequencing project: providing services to taxonomists for standard genome sequencing and annotation.</title>
        <authorList>
            <consortium name="The Broad Institute Genomics Platform"/>
            <consortium name="The Broad Institute Genome Sequencing Center for Infectious Disease"/>
            <person name="Wu L."/>
            <person name="Ma J."/>
        </authorList>
    </citation>
    <scope>NUCLEOTIDE SEQUENCE [LARGE SCALE GENOMIC DNA]</scope>
    <source>
        <strain evidence="9">CGMCC 1.15922</strain>
    </source>
</reference>
<evidence type="ECO:0000313" key="9">
    <source>
        <dbReference type="Proteomes" id="UP000626370"/>
    </source>
</evidence>
<feature type="transmembrane region" description="Helical" evidence="7">
    <location>
        <begin position="253"/>
        <end position="273"/>
    </location>
</feature>
<evidence type="ECO:0000256" key="5">
    <source>
        <dbReference type="ARBA" id="ARBA00022989"/>
    </source>
</evidence>
<evidence type="ECO:0000256" key="7">
    <source>
        <dbReference type="SAM" id="Phobius"/>
    </source>
</evidence>
<keyword evidence="3" id="KW-1003">Cell membrane</keyword>